<protein>
    <submittedName>
        <fullName evidence="1">Uncharacterized protein</fullName>
    </submittedName>
</protein>
<gene>
    <name evidence="1" type="ORF">Q73A0000_03885</name>
</gene>
<keyword evidence="2" id="KW-1185">Reference proteome</keyword>
<dbReference type="EMBL" id="CP040442">
    <property type="protein sequence ID" value="QOW09564.1"/>
    <property type="molecule type" value="Genomic_DNA"/>
</dbReference>
<organism evidence="1 2">
    <name type="scientific">Kaistella flava</name>
    <name type="common">ex Peng et al. 2021</name>
    <dbReference type="NCBI Taxonomy" id="2038776"/>
    <lineage>
        <taxon>Bacteria</taxon>
        <taxon>Pseudomonadati</taxon>
        <taxon>Bacteroidota</taxon>
        <taxon>Flavobacteriia</taxon>
        <taxon>Flavobacteriales</taxon>
        <taxon>Weeksellaceae</taxon>
        <taxon>Chryseobacterium group</taxon>
        <taxon>Kaistella</taxon>
    </lineage>
</organism>
<evidence type="ECO:0000313" key="1">
    <source>
        <dbReference type="EMBL" id="QOW09564.1"/>
    </source>
</evidence>
<proteinExistence type="predicted"/>
<name>A0A7M2Y7B2_9FLAO</name>
<sequence>MKVLNFKDIRFFEIKPENYIGNFDGILGNVYNDTIDSKNIGIRIAKKLNEHHFTFDDFDHLYVFLNPKISENKIVETEIYDLGWNKDIFYGLDKVKFNNLNETQRNLKLEEIAFEILSNLVANDIAELNIINLVQTEILVNQTNTEILLKEKVFKNISINLSFKINPNGKKSVMIIRGSNNGDIMCTKIIELFHHEDVYHIVDKIKYDGNKIIIDSKKNIKSEVVTGKYESPIIVDCNCL</sequence>
<dbReference type="KEGG" id="kfa:Q73A0000_03885"/>
<dbReference type="RefSeq" id="WP_193812776.1">
    <property type="nucleotide sequence ID" value="NZ_CP040442.1"/>
</dbReference>
<evidence type="ECO:0000313" key="2">
    <source>
        <dbReference type="Proteomes" id="UP000594195"/>
    </source>
</evidence>
<accession>A0A7M2Y7B2</accession>
<reference evidence="1 2" key="1">
    <citation type="submission" date="2019-05" db="EMBL/GenBank/DDBJ databases">
        <title>Chryseobacterium sp. isolated from King George Island, maritime Antarctica.</title>
        <authorList>
            <person name="Peng X."/>
        </authorList>
    </citation>
    <scope>NUCLEOTIDE SEQUENCE [LARGE SCALE GENOMIC DNA]</scope>
    <source>
        <strain evidence="1 2">7-3A</strain>
    </source>
</reference>
<dbReference type="AlphaFoldDB" id="A0A7M2Y7B2"/>
<dbReference type="Proteomes" id="UP000594195">
    <property type="component" value="Chromosome"/>
</dbReference>